<dbReference type="InterPro" id="IPR051226">
    <property type="entry name" value="PP1_Regulatory_Subunit"/>
</dbReference>
<protein>
    <recommendedName>
        <fullName evidence="7">Protein phosphatase 1 regulatory subunit 16A</fullName>
    </recommendedName>
</protein>
<evidence type="ECO:0008006" key="7">
    <source>
        <dbReference type="Google" id="ProtNLM"/>
    </source>
</evidence>
<evidence type="ECO:0000256" key="2">
    <source>
        <dbReference type="ARBA" id="ARBA00023043"/>
    </source>
</evidence>
<feature type="repeat" description="ANK" evidence="3">
    <location>
        <begin position="246"/>
        <end position="278"/>
    </location>
</feature>
<dbReference type="GO" id="GO:0004857">
    <property type="term" value="F:enzyme inhibitor activity"/>
    <property type="evidence" value="ECO:0007669"/>
    <property type="project" value="TreeGrafter"/>
</dbReference>
<evidence type="ECO:0000256" key="3">
    <source>
        <dbReference type="PROSITE-ProRule" id="PRU00023"/>
    </source>
</evidence>
<accession>A0A8C4NLT7</accession>
<proteinExistence type="predicted"/>
<reference evidence="5" key="1">
    <citation type="submission" date="2025-05" db="UniProtKB">
        <authorList>
            <consortium name="Ensembl"/>
        </authorList>
    </citation>
    <scope>IDENTIFICATION</scope>
</reference>
<feature type="compositionally biased region" description="Polar residues" evidence="4">
    <location>
        <begin position="389"/>
        <end position="400"/>
    </location>
</feature>
<evidence type="ECO:0000256" key="1">
    <source>
        <dbReference type="ARBA" id="ARBA00022737"/>
    </source>
</evidence>
<dbReference type="OMA" id="TRNDIHE"/>
<evidence type="ECO:0000313" key="5">
    <source>
        <dbReference type="Ensembl" id="ENSEBUP00000005430.1"/>
    </source>
</evidence>
<dbReference type="Gene3D" id="1.25.40.20">
    <property type="entry name" value="Ankyrin repeat-containing domain"/>
    <property type="match status" value="2"/>
</dbReference>
<keyword evidence="6" id="KW-1185">Reference proteome</keyword>
<dbReference type="InterPro" id="IPR002110">
    <property type="entry name" value="Ankyrin_rpt"/>
</dbReference>
<dbReference type="PANTHER" id="PTHR24179">
    <property type="entry name" value="PROTEIN PHOSPHATASE 1 REGULATORY SUBUNIT 12"/>
    <property type="match status" value="1"/>
</dbReference>
<feature type="repeat" description="ANK" evidence="3">
    <location>
        <begin position="89"/>
        <end position="121"/>
    </location>
</feature>
<sequence length="480" mass="53079">MDGSGEGAIRLGRQEIIDRSQAAHRDRLIQLQRYQKAELAESKDPKNSRAPTISFPPNVVLLEAATRNDIHEVRNLLEKGVTPNLCNEDGLTALHQCCIDDFSDIVALLLKHGADANAQDSEGWTPLHAASACANLPLVQLLLLHGGDLLAVNVDGDMPYDICEESETLDYIETTMTEQGITQESIEKARTAAERKLLQQLEDGMDCQQRDDQGGTLLHVAAANGFARAIEKLLERSLALKARDNDGWEPIHAAVYWGQLHAVEVLLAYGASLKSKTYAGETPLGLCDGDEMRKRLLELESQQEAKKQPKSRPLLQRRTSSVSSRGKLERKASLVERESLYRKEREDEARLWQGGDLAQPTESAIPGLTFSPTLDHLPKKDVPVGVNGTAVNQANESSPGTDDGTPKKNREHLRGRVALYKDTLRKRNEDEESKGWRGAGKGARLRRQNQNPIGDEGKKTPQNNQQQADHMKTNSCCIVM</sequence>
<dbReference type="PANTHER" id="PTHR24179:SF29">
    <property type="entry name" value="LD46604P"/>
    <property type="match status" value="1"/>
</dbReference>
<dbReference type="Ensembl" id="ENSEBUT00000005886.1">
    <property type="protein sequence ID" value="ENSEBUP00000005448.1"/>
    <property type="gene ID" value="ENSEBUG00000003701.1"/>
</dbReference>
<dbReference type="InterPro" id="IPR036770">
    <property type="entry name" value="Ankyrin_rpt-contain_sf"/>
</dbReference>
<feature type="region of interest" description="Disordered" evidence="4">
    <location>
        <begin position="345"/>
        <end position="474"/>
    </location>
</feature>
<evidence type="ECO:0000313" key="6">
    <source>
        <dbReference type="Proteomes" id="UP000694388"/>
    </source>
</evidence>
<evidence type="ECO:0000256" key="4">
    <source>
        <dbReference type="SAM" id="MobiDB-lite"/>
    </source>
</evidence>
<name>A0A8C4NLT7_EPTBU</name>
<organism evidence="5 6">
    <name type="scientific">Eptatretus burgeri</name>
    <name type="common">Inshore hagfish</name>
    <dbReference type="NCBI Taxonomy" id="7764"/>
    <lineage>
        <taxon>Eukaryota</taxon>
        <taxon>Metazoa</taxon>
        <taxon>Chordata</taxon>
        <taxon>Craniata</taxon>
        <taxon>Vertebrata</taxon>
        <taxon>Cyclostomata</taxon>
        <taxon>Myxini</taxon>
        <taxon>Myxiniformes</taxon>
        <taxon>Myxinidae</taxon>
        <taxon>Eptatretinae</taxon>
        <taxon>Eptatretus</taxon>
    </lineage>
</organism>
<dbReference type="GeneTree" id="ENSGT00940000154090"/>
<keyword evidence="2 3" id="KW-0040">ANK repeat</keyword>
<feature type="repeat" description="ANK" evidence="3">
    <location>
        <begin position="122"/>
        <end position="154"/>
    </location>
</feature>
<dbReference type="Ensembl" id="ENSEBUT00000005868.1">
    <property type="protein sequence ID" value="ENSEBUP00000005430.1"/>
    <property type="gene ID" value="ENSEBUG00000003701.1"/>
</dbReference>
<dbReference type="GO" id="GO:0017020">
    <property type="term" value="F:myosin phosphatase regulator activity"/>
    <property type="evidence" value="ECO:0007669"/>
    <property type="project" value="TreeGrafter"/>
</dbReference>
<dbReference type="PROSITE" id="PS50088">
    <property type="entry name" value="ANK_REPEAT"/>
    <property type="match status" value="4"/>
</dbReference>
<dbReference type="GO" id="GO:0005737">
    <property type="term" value="C:cytoplasm"/>
    <property type="evidence" value="ECO:0007669"/>
    <property type="project" value="TreeGrafter"/>
</dbReference>
<feature type="compositionally biased region" description="Basic and acidic residues" evidence="4">
    <location>
        <begin position="422"/>
        <end position="435"/>
    </location>
</feature>
<feature type="compositionally biased region" description="Basic and acidic residues" evidence="4">
    <location>
        <begin position="404"/>
        <end position="414"/>
    </location>
</feature>
<dbReference type="Pfam" id="PF12796">
    <property type="entry name" value="Ank_2"/>
    <property type="match status" value="2"/>
</dbReference>
<dbReference type="SUPFAM" id="SSF48403">
    <property type="entry name" value="Ankyrin repeat"/>
    <property type="match status" value="1"/>
</dbReference>
<feature type="repeat" description="ANK" evidence="3">
    <location>
        <begin position="213"/>
        <end position="245"/>
    </location>
</feature>
<dbReference type="Proteomes" id="UP000694388">
    <property type="component" value="Unplaced"/>
</dbReference>
<feature type="compositionally biased region" description="Polar residues" evidence="4">
    <location>
        <begin position="460"/>
        <end position="474"/>
    </location>
</feature>
<feature type="region of interest" description="Disordered" evidence="4">
    <location>
        <begin position="301"/>
        <end position="330"/>
    </location>
</feature>
<dbReference type="AlphaFoldDB" id="A0A8C4NLT7"/>
<keyword evidence="1" id="KW-0677">Repeat</keyword>
<dbReference type="PROSITE" id="PS50297">
    <property type="entry name" value="ANK_REP_REGION"/>
    <property type="match status" value="4"/>
</dbReference>
<dbReference type="SMART" id="SM00248">
    <property type="entry name" value="ANK"/>
    <property type="match status" value="5"/>
</dbReference>